<evidence type="ECO:0008006" key="3">
    <source>
        <dbReference type="Google" id="ProtNLM"/>
    </source>
</evidence>
<dbReference type="EMBL" id="CP034248">
    <property type="protein sequence ID" value="AZK45960.1"/>
    <property type="molecule type" value="Genomic_DNA"/>
</dbReference>
<evidence type="ECO:0000313" key="1">
    <source>
        <dbReference type="EMBL" id="AZK45960.1"/>
    </source>
</evidence>
<evidence type="ECO:0000313" key="2">
    <source>
        <dbReference type="Proteomes" id="UP000273145"/>
    </source>
</evidence>
<dbReference type="AlphaFoldDB" id="A0A3Q8SAA1"/>
<dbReference type="RefSeq" id="WP_125082051.1">
    <property type="nucleotide sequence ID" value="NZ_CP034248.1"/>
</dbReference>
<dbReference type="KEGG" id="plen:EIM92_06865"/>
<proteinExistence type="predicted"/>
<protein>
    <recommendedName>
        <fullName evidence="3">Bacterial spore germination immunoglobulin-like domain-containing protein</fullName>
    </recommendedName>
</protein>
<keyword evidence="2" id="KW-1185">Reference proteome</keyword>
<dbReference type="PROSITE" id="PS51257">
    <property type="entry name" value="PROKAR_LIPOPROTEIN"/>
    <property type="match status" value="1"/>
</dbReference>
<organism evidence="1 2">
    <name type="scientific">Paenibacillus lentus</name>
    <dbReference type="NCBI Taxonomy" id="1338368"/>
    <lineage>
        <taxon>Bacteria</taxon>
        <taxon>Bacillati</taxon>
        <taxon>Bacillota</taxon>
        <taxon>Bacilli</taxon>
        <taxon>Bacillales</taxon>
        <taxon>Paenibacillaceae</taxon>
        <taxon>Paenibacillus</taxon>
    </lineage>
</organism>
<name>A0A3Q8SAA1_9BACL</name>
<dbReference type="Proteomes" id="UP000273145">
    <property type="component" value="Chromosome"/>
</dbReference>
<dbReference type="OrthoDB" id="2661588at2"/>
<reference evidence="1 2" key="1">
    <citation type="submission" date="2018-11" db="EMBL/GenBank/DDBJ databases">
        <title>Genome sequencing of Paenibacillus lentus DSM25539(T).</title>
        <authorList>
            <person name="Kook J.-K."/>
            <person name="Park S.-N."/>
            <person name="Lim Y.K."/>
        </authorList>
    </citation>
    <scope>NUCLEOTIDE SEQUENCE [LARGE SCALE GENOMIC DNA]</scope>
    <source>
        <strain evidence="1 2">DSM 25539</strain>
    </source>
</reference>
<sequence>MKKITLSSFVIILISSLILTLGACTSKDNNKLELNTPHSGMILDTNEINISGKLTNKTVDYFFYQIDDGHSYIGDGKIVPEGDGGFDVNIETRTPSNAYVTINFYLDEDNNGVFEPETDTEQLLGSVEIIFNESAIVR</sequence>
<gene>
    <name evidence="1" type="ORF">EIM92_06865</name>
</gene>
<accession>A0A3Q8SAA1</accession>